<dbReference type="PROSITE" id="PS50010">
    <property type="entry name" value="DH_2"/>
    <property type="match status" value="1"/>
</dbReference>
<dbReference type="PANTHER" id="PTHR46572">
    <property type="entry name" value="RHO1 GDP-GTP EXCHANGE PROTEIN 1-RELATED"/>
    <property type="match status" value="1"/>
</dbReference>
<feature type="region of interest" description="Disordered" evidence="1">
    <location>
        <begin position="1"/>
        <end position="32"/>
    </location>
</feature>
<organism evidence="3">
    <name type="scientific">Lichtheimia ramosa</name>
    <dbReference type="NCBI Taxonomy" id="688394"/>
    <lineage>
        <taxon>Eukaryota</taxon>
        <taxon>Fungi</taxon>
        <taxon>Fungi incertae sedis</taxon>
        <taxon>Mucoromycota</taxon>
        <taxon>Mucoromycotina</taxon>
        <taxon>Mucoromycetes</taxon>
        <taxon>Mucorales</taxon>
        <taxon>Lichtheimiaceae</taxon>
        <taxon>Lichtheimia</taxon>
    </lineage>
</organism>
<dbReference type="InterPro" id="IPR035899">
    <property type="entry name" value="DBL_dom_sf"/>
</dbReference>
<feature type="compositionally biased region" description="Polar residues" evidence="1">
    <location>
        <begin position="10"/>
        <end position="20"/>
    </location>
</feature>
<evidence type="ECO:0000256" key="1">
    <source>
        <dbReference type="SAM" id="MobiDB-lite"/>
    </source>
</evidence>
<dbReference type="OrthoDB" id="2272012at2759"/>
<evidence type="ECO:0000259" key="2">
    <source>
        <dbReference type="PROSITE" id="PS50010"/>
    </source>
</evidence>
<dbReference type="AlphaFoldDB" id="A0A077WTH6"/>
<name>A0A077WTH6_9FUNG</name>
<reference evidence="3" key="1">
    <citation type="journal article" date="2014" name="Genome Announc.">
        <title>De novo whole-genome sequence and genome annotation of Lichtheimia ramosa.</title>
        <authorList>
            <person name="Linde J."/>
            <person name="Schwartze V."/>
            <person name="Binder U."/>
            <person name="Lass-Florl C."/>
            <person name="Voigt K."/>
            <person name="Horn F."/>
        </authorList>
    </citation>
    <scope>NUCLEOTIDE SEQUENCE</scope>
    <source>
        <strain evidence="3">JMRC FSU:6197</strain>
    </source>
</reference>
<dbReference type="GO" id="GO:0005085">
    <property type="term" value="F:guanyl-nucleotide exchange factor activity"/>
    <property type="evidence" value="ECO:0007669"/>
    <property type="project" value="InterPro"/>
</dbReference>
<dbReference type="InterPro" id="IPR000219">
    <property type="entry name" value="DH_dom"/>
</dbReference>
<feature type="region of interest" description="Disordered" evidence="1">
    <location>
        <begin position="50"/>
        <end position="80"/>
    </location>
</feature>
<feature type="domain" description="DH" evidence="2">
    <location>
        <begin position="243"/>
        <end position="432"/>
    </location>
</feature>
<dbReference type="SMART" id="SM00325">
    <property type="entry name" value="RhoGEF"/>
    <property type="match status" value="1"/>
</dbReference>
<dbReference type="Pfam" id="PF00621">
    <property type="entry name" value="RhoGEF"/>
    <property type="match status" value="1"/>
</dbReference>
<proteinExistence type="predicted"/>
<sequence length="509" mass="58382">MGVEQGPPLSFQQDARPSTAQRHDSGVADTTSSLECSLVPEMIIQHVEASSQPASTALRPVSNDHDDAYADTPSIQQQSPAMMSHIARDFVDRIKQLNKTRQLHCTDEDPLSFTGEEAVNIMQELLPSKLQPILSHKVARALMHTSPSLISPVSYSDKPMHKNALHDSPFALYSIVEEAMVQGVYTEISPCYTYDCRATNGCYAPTCPYRSAFRPTALINRRVSSCDSIASITLSRASLREIHRQEAILEIIDSEEKYMEDLRVLDLLFAKPLLSAPFIDKKRRDQFCRDVFSNYLDILHIHQDLLRDLHDRHLKATGYIDKVGCVFLRHLPRFTDAYTQYSSNAVFATFTIQHETRSNKSFRHFLQENERKAECRRLSFRHFLFSPLLRIQCYLPLIQAILNKTPEENPDYDDLIQCMQVVREIDTLVDGLYPVQDTAMLIYEVNNNLTFNPDDAQRTTTPDKRMIQWRRVNSDKSEDMAKELCKKVTFARTVQELRKKKMIFPMLGI</sequence>
<dbReference type="CDD" id="cd00160">
    <property type="entry name" value="RhoGEF"/>
    <property type="match status" value="1"/>
</dbReference>
<dbReference type="Gene3D" id="1.20.900.10">
    <property type="entry name" value="Dbl homology (DH) domain"/>
    <property type="match status" value="1"/>
</dbReference>
<dbReference type="SUPFAM" id="SSF48065">
    <property type="entry name" value="DBL homology domain (DH-domain)"/>
    <property type="match status" value="1"/>
</dbReference>
<dbReference type="PANTHER" id="PTHR46572:SF1">
    <property type="entry name" value="RHO1 GUANINE NUCLEOTIDE EXCHANGE FACTOR TUS1"/>
    <property type="match status" value="1"/>
</dbReference>
<gene>
    <name evidence="3" type="ORF">LRAMOSA11111</name>
</gene>
<evidence type="ECO:0000313" key="3">
    <source>
        <dbReference type="EMBL" id="CDS10625.1"/>
    </source>
</evidence>
<protein>
    <recommendedName>
        <fullName evidence="2">DH domain-containing protein</fullName>
    </recommendedName>
</protein>
<accession>A0A077WTH6</accession>
<dbReference type="EMBL" id="LK023337">
    <property type="protein sequence ID" value="CDS10625.1"/>
    <property type="molecule type" value="Genomic_DNA"/>
</dbReference>
<dbReference type="InterPro" id="IPR052233">
    <property type="entry name" value="Rho-type_GEFs"/>
</dbReference>